<dbReference type="RefSeq" id="WP_190560639.1">
    <property type="nucleotide sequence ID" value="NZ_JACJQU010000006.1"/>
</dbReference>
<sequence length="82" mass="9469">MNLFPSQESGVAWWVEINTAVPHCTYYFGPFDSEKEAQLYRTGYVEDLYSEEARGIVALVKQCQPDVLTIFHEEAKVKIFSF</sequence>
<evidence type="ECO:0000313" key="1">
    <source>
        <dbReference type="EMBL" id="MBD2294342.1"/>
    </source>
</evidence>
<name>A0A926WH06_9NOST</name>
<accession>A0A926WH06</accession>
<keyword evidence="2" id="KW-1185">Reference proteome</keyword>
<reference evidence="2" key="1">
    <citation type="journal article" date="2020" name="ISME J.">
        <title>Comparative genomics reveals insights into cyanobacterial evolution and habitat adaptation.</title>
        <authorList>
            <person name="Chen M.Y."/>
            <person name="Teng W.K."/>
            <person name="Zhao L."/>
            <person name="Hu C.X."/>
            <person name="Zhou Y.K."/>
            <person name="Han B.P."/>
            <person name="Song L.R."/>
            <person name="Shu W.S."/>
        </authorList>
    </citation>
    <scope>NUCLEOTIDE SEQUENCE [LARGE SCALE GENOMIC DNA]</scope>
    <source>
        <strain evidence="2">FACHB-251</strain>
    </source>
</reference>
<proteinExistence type="predicted"/>
<dbReference type="AlphaFoldDB" id="A0A926WH06"/>
<comment type="caution">
    <text evidence="1">The sequence shown here is derived from an EMBL/GenBank/DDBJ whole genome shotgun (WGS) entry which is preliminary data.</text>
</comment>
<evidence type="ECO:0000313" key="2">
    <source>
        <dbReference type="Proteomes" id="UP000662185"/>
    </source>
</evidence>
<dbReference type="EMBL" id="JACJQU010000006">
    <property type="protein sequence ID" value="MBD2294342.1"/>
    <property type="molecule type" value="Genomic_DNA"/>
</dbReference>
<dbReference type="Pfam" id="PF08846">
    <property type="entry name" value="DUF1816"/>
    <property type="match status" value="1"/>
</dbReference>
<organism evidence="1 2">
    <name type="scientific">Anabaena sphaerica FACHB-251</name>
    <dbReference type="NCBI Taxonomy" id="2692883"/>
    <lineage>
        <taxon>Bacteria</taxon>
        <taxon>Bacillati</taxon>
        <taxon>Cyanobacteriota</taxon>
        <taxon>Cyanophyceae</taxon>
        <taxon>Nostocales</taxon>
        <taxon>Nostocaceae</taxon>
        <taxon>Anabaena</taxon>
    </lineage>
</organism>
<gene>
    <name evidence="1" type="ORF">H6G06_12810</name>
</gene>
<dbReference type="Proteomes" id="UP000662185">
    <property type="component" value="Unassembled WGS sequence"/>
</dbReference>
<dbReference type="InterPro" id="IPR014945">
    <property type="entry name" value="DUF1816"/>
</dbReference>
<protein>
    <submittedName>
        <fullName evidence="1">DUF1816 domain-containing protein</fullName>
    </submittedName>
</protein>